<comment type="similarity">
    <text evidence="4">Belongs to the etk/wzc family.</text>
</comment>
<evidence type="ECO:0000256" key="15">
    <source>
        <dbReference type="ARBA" id="ARBA00023137"/>
    </source>
</evidence>
<keyword evidence="9 17" id="KW-0812">Transmembrane</keyword>
<keyword evidence="6" id="KW-1003">Cell membrane</keyword>
<evidence type="ECO:0000256" key="13">
    <source>
        <dbReference type="ARBA" id="ARBA00022989"/>
    </source>
</evidence>
<evidence type="ECO:0000256" key="17">
    <source>
        <dbReference type="SAM" id="Phobius"/>
    </source>
</evidence>
<keyword evidence="7" id="KW-0997">Cell inner membrane</keyword>
<evidence type="ECO:0000256" key="8">
    <source>
        <dbReference type="ARBA" id="ARBA00022679"/>
    </source>
</evidence>
<protein>
    <recommendedName>
        <fullName evidence="5">non-specific protein-tyrosine kinase</fullName>
        <ecNumber evidence="5">2.7.10.2</ecNumber>
    </recommendedName>
</protein>
<comment type="similarity">
    <text evidence="2">Belongs to the CpsC/CapA family.</text>
</comment>
<evidence type="ECO:0000256" key="6">
    <source>
        <dbReference type="ARBA" id="ARBA00022475"/>
    </source>
</evidence>
<reference evidence="20 21" key="1">
    <citation type="submission" date="2017-05" db="EMBL/GenBank/DDBJ databases">
        <title>Butyricicoccus porcorum sp. nov. a butyrate-producing bacterium from the swine intestinal tract.</title>
        <authorList>
            <person name="Trachsel J."/>
            <person name="Humphrey S."/>
            <person name="Allen H.K."/>
        </authorList>
    </citation>
    <scope>NUCLEOTIDE SEQUENCE [LARGE SCALE GENOMIC DNA]</scope>
    <source>
        <strain evidence="20">BB10</strain>
    </source>
</reference>
<keyword evidence="21" id="KW-1185">Reference proteome</keyword>
<evidence type="ECO:0000313" key="20">
    <source>
        <dbReference type="EMBL" id="OUM19862.1"/>
    </source>
</evidence>
<dbReference type="InterPro" id="IPR025669">
    <property type="entry name" value="AAA_dom"/>
</dbReference>
<dbReference type="Gene3D" id="3.40.50.300">
    <property type="entry name" value="P-loop containing nucleotide triphosphate hydrolases"/>
    <property type="match status" value="1"/>
</dbReference>
<keyword evidence="12" id="KW-0067">ATP-binding</keyword>
<dbReference type="PANTHER" id="PTHR32309">
    <property type="entry name" value="TYROSINE-PROTEIN KINASE"/>
    <property type="match status" value="1"/>
</dbReference>
<comment type="caution">
    <text evidence="20">The sequence shown here is derived from an EMBL/GenBank/DDBJ whole genome shotgun (WGS) entry which is preliminary data.</text>
</comment>
<dbReference type="InterPro" id="IPR050445">
    <property type="entry name" value="Bact_polysacc_biosynth/exp"/>
</dbReference>
<comment type="similarity">
    <text evidence="3">Belongs to the CpsD/CapB family.</text>
</comment>
<dbReference type="PANTHER" id="PTHR32309:SF13">
    <property type="entry name" value="FERRIC ENTEROBACTIN TRANSPORT PROTEIN FEPE"/>
    <property type="match status" value="1"/>
</dbReference>
<dbReference type="Proteomes" id="UP000194903">
    <property type="component" value="Unassembled WGS sequence"/>
</dbReference>
<feature type="domain" description="AAA" evidence="19">
    <location>
        <begin position="279"/>
        <end position="398"/>
    </location>
</feature>
<evidence type="ECO:0000256" key="7">
    <source>
        <dbReference type="ARBA" id="ARBA00022519"/>
    </source>
</evidence>
<dbReference type="InterPro" id="IPR005702">
    <property type="entry name" value="Wzc-like_C"/>
</dbReference>
<keyword evidence="10" id="KW-0547">Nucleotide-binding</keyword>
<dbReference type="OrthoDB" id="9794577at2"/>
<accession>A0A252F281</accession>
<evidence type="ECO:0000256" key="4">
    <source>
        <dbReference type="ARBA" id="ARBA00008883"/>
    </source>
</evidence>
<evidence type="ECO:0000259" key="19">
    <source>
        <dbReference type="Pfam" id="PF13614"/>
    </source>
</evidence>
<dbReference type="AlphaFoldDB" id="A0A252F281"/>
<dbReference type="Pfam" id="PF13614">
    <property type="entry name" value="AAA_31"/>
    <property type="match status" value="1"/>
</dbReference>
<feature type="domain" description="Polysaccharide chain length determinant N-terminal" evidence="18">
    <location>
        <begin position="10"/>
        <end position="95"/>
    </location>
</feature>
<sequence>MEEKRWSLASINLHTMLRDVWKNLWMIVLVAASAVMLTRVASETIYKPEYTSSVTMSVTSKSGSNAVADLNTTRQMASAFQGVLESDLLHETVAAAMGETSLPAQLESSIIEGTNLLTISATADNARTAFLTVKAVMENYNTVSDQVLSGAVFTVVREPQIARAPSNAMSLRSRLILAGALGALAMLAVVILMSCLRDTVKREEEVKEKLDTHLIASVPHEKRPDGKNKKEKHSFLITHTVISFAFEESIRQIRTRLEYAAKQDGAKVFLISSFGENEGKSTISANSALSLAEKGYHVLLIDADFRKPAQYKVLNRDVDEANCLGEYLRGTCSVDKIIQTNAEVNLYEMFGKNYYSDSVELLGSARMKKLLEVSRQKMDFIIIDSPPMSALSDTEVLAELVDATVLVVREDTSAVPDLNESIMILNESKSRLLGCVYNDKHTSPLSRLPIYGKYADYYGYRGYYGNYGKYGKSSRKREG</sequence>
<keyword evidence="14 17" id="KW-0472">Membrane</keyword>
<proteinExistence type="inferred from homology"/>
<dbReference type="InterPro" id="IPR027417">
    <property type="entry name" value="P-loop_NTPase"/>
</dbReference>
<evidence type="ECO:0000256" key="3">
    <source>
        <dbReference type="ARBA" id="ARBA00007316"/>
    </source>
</evidence>
<dbReference type="GO" id="GO:0005886">
    <property type="term" value="C:plasma membrane"/>
    <property type="evidence" value="ECO:0007669"/>
    <property type="project" value="UniProtKB-SubCell"/>
</dbReference>
<feature type="transmembrane region" description="Helical" evidence="17">
    <location>
        <begin position="175"/>
        <end position="193"/>
    </location>
</feature>
<comment type="catalytic activity">
    <reaction evidence="16">
        <text>L-tyrosyl-[protein] + ATP = O-phospho-L-tyrosyl-[protein] + ADP + H(+)</text>
        <dbReference type="Rhea" id="RHEA:10596"/>
        <dbReference type="Rhea" id="RHEA-COMP:10136"/>
        <dbReference type="Rhea" id="RHEA-COMP:20101"/>
        <dbReference type="ChEBI" id="CHEBI:15378"/>
        <dbReference type="ChEBI" id="CHEBI:30616"/>
        <dbReference type="ChEBI" id="CHEBI:46858"/>
        <dbReference type="ChEBI" id="CHEBI:61978"/>
        <dbReference type="ChEBI" id="CHEBI:456216"/>
        <dbReference type="EC" id="2.7.10.2"/>
    </reaction>
</comment>
<dbReference type="EMBL" id="NHOC01000009">
    <property type="protein sequence ID" value="OUM19862.1"/>
    <property type="molecule type" value="Genomic_DNA"/>
</dbReference>
<evidence type="ECO:0000256" key="2">
    <source>
        <dbReference type="ARBA" id="ARBA00006683"/>
    </source>
</evidence>
<dbReference type="EC" id="2.7.10.2" evidence="5"/>
<evidence type="ECO:0000256" key="10">
    <source>
        <dbReference type="ARBA" id="ARBA00022741"/>
    </source>
</evidence>
<comment type="subcellular location">
    <subcellularLocation>
        <location evidence="1">Cell inner membrane</location>
        <topology evidence="1">Multi-pass membrane protein</topology>
    </subcellularLocation>
</comment>
<evidence type="ECO:0000256" key="9">
    <source>
        <dbReference type="ARBA" id="ARBA00022692"/>
    </source>
</evidence>
<dbReference type="RefSeq" id="WP_087020937.1">
    <property type="nucleotide sequence ID" value="NZ_NHOC01000009.1"/>
</dbReference>
<keyword evidence="11" id="KW-0418">Kinase</keyword>
<dbReference type="NCBIfam" id="TIGR01007">
    <property type="entry name" value="eps_fam"/>
    <property type="match status" value="1"/>
</dbReference>
<evidence type="ECO:0000256" key="16">
    <source>
        <dbReference type="ARBA" id="ARBA00051245"/>
    </source>
</evidence>
<dbReference type="GO" id="GO:0005524">
    <property type="term" value="F:ATP binding"/>
    <property type="evidence" value="ECO:0007669"/>
    <property type="project" value="UniProtKB-KW"/>
</dbReference>
<evidence type="ECO:0000313" key="21">
    <source>
        <dbReference type="Proteomes" id="UP000194903"/>
    </source>
</evidence>
<evidence type="ECO:0000256" key="1">
    <source>
        <dbReference type="ARBA" id="ARBA00004429"/>
    </source>
</evidence>
<name>A0A252F281_9FIRM</name>
<evidence type="ECO:0000256" key="12">
    <source>
        <dbReference type="ARBA" id="ARBA00022840"/>
    </source>
</evidence>
<dbReference type="SUPFAM" id="SSF52540">
    <property type="entry name" value="P-loop containing nucleoside triphosphate hydrolases"/>
    <property type="match status" value="1"/>
</dbReference>
<dbReference type="Pfam" id="PF02706">
    <property type="entry name" value="Wzz"/>
    <property type="match status" value="1"/>
</dbReference>
<evidence type="ECO:0000259" key="18">
    <source>
        <dbReference type="Pfam" id="PF02706"/>
    </source>
</evidence>
<evidence type="ECO:0000256" key="11">
    <source>
        <dbReference type="ARBA" id="ARBA00022777"/>
    </source>
</evidence>
<organism evidence="20 21">
    <name type="scientific">Butyricicoccus porcorum</name>
    <dbReference type="NCBI Taxonomy" id="1945634"/>
    <lineage>
        <taxon>Bacteria</taxon>
        <taxon>Bacillati</taxon>
        <taxon>Bacillota</taxon>
        <taxon>Clostridia</taxon>
        <taxon>Eubacteriales</taxon>
        <taxon>Butyricicoccaceae</taxon>
        <taxon>Butyricicoccus</taxon>
    </lineage>
</organism>
<dbReference type="InterPro" id="IPR003856">
    <property type="entry name" value="LPS_length_determ_N"/>
</dbReference>
<evidence type="ECO:0000256" key="5">
    <source>
        <dbReference type="ARBA" id="ARBA00011903"/>
    </source>
</evidence>
<feature type="transmembrane region" description="Helical" evidence="17">
    <location>
        <begin position="20"/>
        <end position="38"/>
    </location>
</feature>
<dbReference type="GO" id="GO:0004713">
    <property type="term" value="F:protein tyrosine kinase activity"/>
    <property type="evidence" value="ECO:0007669"/>
    <property type="project" value="UniProtKB-KW"/>
</dbReference>
<gene>
    <name evidence="20" type="ORF">CBW42_10285</name>
</gene>
<keyword evidence="15" id="KW-0829">Tyrosine-protein kinase</keyword>
<evidence type="ECO:0000256" key="14">
    <source>
        <dbReference type="ARBA" id="ARBA00023136"/>
    </source>
</evidence>
<keyword evidence="8" id="KW-0808">Transferase</keyword>
<keyword evidence="13 17" id="KW-1133">Transmembrane helix</keyword>
<dbReference type="CDD" id="cd05387">
    <property type="entry name" value="BY-kinase"/>
    <property type="match status" value="1"/>
</dbReference>